<evidence type="ECO:0000313" key="1">
    <source>
        <dbReference type="Proteomes" id="UP000887576"/>
    </source>
</evidence>
<organism evidence="1 2">
    <name type="scientific">Panagrolaimus sp. JU765</name>
    <dbReference type="NCBI Taxonomy" id="591449"/>
    <lineage>
        <taxon>Eukaryota</taxon>
        <taxon>Metazoa</taxon>
        <taxon>Ecdysozoa</taxon>
        <taxon>Nematoda</taxon>
        <taxon>Chromadorea</taxon>
        <taxon>Rhabditida</taxon>
        <taxon>Tylenchina</taxon>
        <taxon>Panagrolaimomorpha</taxon>
        <taxon>Panagrolaimoidea</taxon>
        <taxon>Panagrolaimidae</taxon>
        <taxon>Panagrolaimus</taxon>
    </lineage>
</organism>
<proteinExistence type="predicted"/>
<sequence length="188" mass="22193">MVLQDENVNLVKLDAKTKFSANDIITYLKKRDVLFNLMGEDHVTSHQEQCLANFSDETAAHKAVIICLKEVHFFGLRKFGSKWCLLESANEHVYFFKDDNETKEYVKDYLKSDCGLIQLPNLEPCQVDQLIENGQLNLEIYPKMDENHKKKTFKKYVETKKKIDKEAERERQRKEKDAEKARIERSRF</sequence>
<dbReference type="WBParaSite" id="JU765_v2.g12905.t1">
    <property type="protein sequence ID" value="JU765_v2.g12905.t1"/>
    <property type="gene ID" value="JU765_v2.g12905"/>
</dbReference>
<reference evidence="2" key="1">
    <citation type="submission" date="2022-11" db="UniProtKB">
        <authorList>
            <consortium name="WormBaseParasite"/>
        </authorList>
    </citation>
    <scope>IDENTIFICATION</scope>
</reference>
<accession>A0AC34Q4L0</accession>
<evidence type="ECO:0000313" key="2">
    <source>
        <dbReference type="WBParaSite" id="JU765_v2.g12905.t1"/>
    </source>
</evidence>
<name>A0AC34Q4L0_9BILA</name>
<dbReference type="Proteomes" id="UP000887576">
    <property type="component" value="Unplaced"/>
</dbReference>
<protein>
    <submittedName>
        <fullName evidence="2">Uncharacterized protein</fullName>
    </submittedName>
</protein>